<dbReference type="RefSeq" id="WP_345228063.1">
    <property type="nucleotide sequence ID" value="NZ_BAABHA010000015.1"/>
</dbReference>
<dbReference type="Gene3D" id="1.20.1260.10">
    <property type="match status" value="1"/>
</dbReference>
<dbReference type="Pfam" id="PF05974">
    <property type="entry name" value="DUF892"/>
    <property type="match status" value="1"/>
</dbReference>
<organism evidence="2 3">
    <name type="scientific">Hymenobacter koreensis</name>
    <dbReference type="NCBI Taxonomy" id="1084523"/>
    <lineage>
        <taxon>Bacteria</taxon>
        <taxon>Pseudomonadati</taxon>
        <taxon>Bacteroidota</taxon>
        <taxon>Cytophagia</taxon>
        <taxon>Cytophagales</taxon>
        <taxon>Hymenobacteraceae</taxon>
        <taxon>Hymenobacter</taxon>
    </lineage>
</organism>
<dbReference type="InterPro" id="IPR012347">
    <property type="entry name" value="Ferritin-like"/>
</dbReference>
<accession>A0ABP8JPD8</accession>
<feature type="coiled-coil region" evidence="1">
    <location>
        <begin position="42"/>
        <end position="69"/>
    </location>
</feature>
<dbReference type="Proteomes" id="UP001500454">
    <property type="component" value="Unassembled WGS sequence"/>
</dbReference>
<name>A0ABP8JPD8_9BACT</name>
<keyword evidence="3" id="KW-1185">Reference proteome</keyword>
<keyword evidence="1" id="KW-0175">Coiled coil</keyword>
<dbReference type="PANTHER" id="PTHR30565:SF9">
    <property type="entry name" value="PROTEIN YCIF"/>
    <property type="match status" value="1"/>
</dbReference>
<evidence type="ECO:0000256" key="1">
    <source>
        <dbReference type="SAM" id="Coils"/>
    </source>
</evidence>
<dbReference type="SUPFAM" id="SSF47240">
    <property type="entry name" value="Ferritin-like"/>
    <property type="match status" value="1"/>
</dbReference>
<dbReference type="InterPro" id="IPR047114">
    <property type="entry name" value="YciF"/>
</dbReference>
<dbReference type="InterPro" id="IPR009078">
    <property type="entry name" value="Ferritin-like_SF"/>
</dbReference>
<dbReference type="PANTHER" id="PTHR30565">
    <property type="entry name" value="PROTEIN YCIF"/>
    <property type="match status" value="1"/>
</dbReference>
<gene>
    <name evidence="2" type="ORF">GCM10023186_45580</name>
</gene>
<dbReference type="EMBL" id="BAABHA010000015">
    <property type="protein sequence ID" value="GAA4393725.1"/>
    <property type="molecule type" value="Genomic_DNA"/>
</dbReference>
<dbReference type="CDD" id="cd07909">
    <property type="entry name" value="YciF"/>
    <property type="match status" value="1"/>
</dbReference>
<protein>
    <submittedName>
        <fullName evidence="2">Ferritin-like domain-containing protein</fullName>
    </submittedName>
</protein>
<reference evidence="3" key="1">
    <citation type="journal article" date="2019" name="Int. J. Syst. Evol. Microbiol.">
        <title>The Global Catalogue of Microorganisms (GCM) 10K type strain sequencing project: providing services to taxonomists for standard genome sequencing and annotation.</title>
        <authorList>
            <consortium name="The Broad Institute Genomics Platform"/>
            <consortium name="The Broad Institute Genome Sequencing Center for Infectious Disease"/>
            <person name="Wu L."/>
            <person name="Ma J."/>
        </authorList>
    </citation>
    <scope>NUCLEOTIDE SEQUENCE [LARGE SCALE GENOMIC DNA]</scope>
    <source>
        <strain evidence="3">JCM 17924</strain>
    </source>
</reference>
<evidence type="ECO:0000313" key="3">
    <source>
        <dbReference type="Proteomes" id="UP001500454"/>
    </source>
</evidence>
<comment type="caution">
    <text evidence="2">The sequence shown here is derived from an EMBL/GenBank/DDBJ whole genome shotgun (WGS) entry which is preliminary data.</text>
</comment>
<evidence type="ECO:0000313" key="2">
    <source>
        <dbReference type="EMBL" id="GAA4393725.1"/>
    </source>
</evidence>
<proteinExistence type="predicted"/>
<dbReference type="InterPro" id="IPR010287">
    <property type="entry name" value="DUF892_YciF-like"/>
</dbReference>
<sequence length="163" mass="18114">MNHIQNLHDLLCHEVQVLYSAEQLIMRGLPRMIQKAQSPELQRAFEKHLNETERQCERLKEAARLLDIAPDGRISTGIEGIMAEAEKLMHADASPEALDAALIGDAQKIEHYEIAGYGTAAYMAHELGLTQVAHILEGTLEEEKSTNSALSYIAKNLINVKAE</sequence>